<evidence type="ECO:0000256" key="2">
    <source>
        <dbReference type="ARBA" id="ARBA00001947"/>
    </source>
</evidence>
<evidence type="ECO:0000256" key="4">
    <source>
        <dbReference type="ARBA" id="ARBA00006349"/>
    </source>
</evidence>
<dbReference type="Gene3D" id="1.20.5.430">
    <property type="match status" value="1"/>
</dbReference>
<organism evidence="12 13">
    <name type="scientific">Aureococcus anophagefferens</name>
    <name type="common">Harmful bloom alga</name>
    <dbReference type="NCBI Taxonomy" id="44056"/>
    <lineage>
        <taxon>Eukaryota</taxon>
        <taxon>Sar</taxon>
        <taxon>Stramenopiles</taxon>
        <taxon>Ochrophyta</taxon>
        <taxon>Pelagophyceae</taxon>
        <taxon>Pelagomonadales</taxon>
        <taxon>Pelagomonadaceae</taxon>
        <taxon>Aureococcus</taxon>
    </lineage>
</organism>
<gene>
    <name evidence="12" type="primary">MPI</name>
    <name evidence="12" type="ORF">SO694_00179033</name>
</gene>
<dbReference type="CDD" id="cd07011">
    <property type="entry name" value="cupin_PMI_type_I_N"/>
    <property type="match status" value="1"/>
</dbReference>
<dbReference type="Proteomes" id="UP001363151">
    <property type="component" value="Unassembled WGS sequence"/>
</dbReference>
<dbReference type="Pfam" id="PF20511">
    <property type="entry name" value="PMI_typeI_cat"/>
    <property type="match status" value="1"/>
</dbReference>
<evidence type="ECO:0000259" key="11">
    <source>
        <dbReference type="Pfam" id="PF20511"/>
    </source>
</evidence>
<comment type="cofactor">
    <cofactor evidence="2">
        <name>Zn(2+)</name>
        <dbReference type="ChEBI" id="CHEBI:29105"/>
    </cofactor>
</comment>
<dbReference type="InterPro" id="IPR001250">
    <property type="entry name" value="Man6P_Isoase-1"/>
</dbReference>
<dbReference type="Gene3D" id="2.60.120.10">
    <property type="entry name" value="Jelly Rolls"/>
    <property type="match status" value="2"/>
</dbReference>
<evidence type="ECO:0000256" key="3">
    <source>
        <dbReference type="ARBA" id="ARBA00004666"/>
    </source>
</evidence>
<evidence type="ECO:0000256" key="6">
    <source>
        <dbReference type="ARBA" id="ARBA00011956"/>
    </source>
</evidence>
<comment type="caution">
    <text evidence="12">The sequence shown here is derived from an EMBL/GenBank/DDBJ whole genome shotgun (WGS) entry which is preliminary data.</text>
</comment>
<name>A0ABR1FI73_AURAN</name>
<feature type="region of interest" description="Disordered" evidence="10">
    <location>
        <begin position="64"/>
        <end position="98"/>
    </location>
</feature>
<dbReference type="InterPro" id="IPR046457">
    <property type="entry name" value="PMI_typeI_cat"/>
</dbReference>
<dbReference type="PRINTS" id="PR00714">
    <property type="entry name" value="MAN6PISMRASE"/>
</dbReference>
<keyword evidence="7" id="KW-0479">Metal-binding</keyword>
<dbReference type="Gene3D" id="1.10.441.10">
    <property type="entry name" value="Phosphomannose Isomerase, domain 2"/>
    <property type="match status" value="1"/>
</dbReference>
<dbReference type="Pfam" id="PF06825">
    <property type="entry name" value="HSBP1"/>
    <property type="match status" value="1"/>
</dbReference>
<evidence type="ECO:0000313" key="13">
    <source>
        <dbReference type="Proteomes" id="UP001363151"/>
    </source>
</evidence>
<keyword evidence="8" id="KW-0862">Zinc</keyword>
<accession>A0ABR1FI73</accession>
<dbReference type="GO" id="GO:0016853">
    <property type="term" value="F:isomerase activity"/>
    <property type="evidence" value="ECO:0007669"/>
    <property type="project" value="UniProtKB-KW"/>
</dbReference>
<dbReference type="PANTHER" id="PTHR10309">
    <property type="entry name" value="MANNOSE-6-PHOSPHATE ISOMERASE"/>
    <property type="match status" value="1"/>
</dbReference>
<evidence type="ECO:0000256" key="5">
    <source>
        <dbReference type="ARBA" id="ARBA00010772"/>
    </source>
</evidence>
<comment type="similarity">
    <text evidence="5">Belongs to the mannose-6-phosphate isomerase type 1 family.</text>
</comment>
<protein>
    <recommendedName>
        <fullName evidence="6">mannose-6-phosphate isomerase</fullName>
        <ecNumber evidence="6">5.3.1.8</ecNumber>
    </recommendedName>
</protein>
<evidence type="ECO:0000256" key="9">
    <source>
        <dbReference type="ARBA" id="ARBA00023235"/>
    </source>
</evidence>
<comment type="similarity">
    <text evidence="4">Belongs to the HSBP1 family.</text>
</comment>
<dbReference type="SUPFAM" id="SSF51182">
    <property type="entry name" value="RmlC-like cupins"/>
    <property type="match status" value="1"/>
</dbReference>
<dbReference type="EMBL" id="JBBJCI010000418">
    <property type="protein sequence ID" value="KAK7231230.1"/>
    <property type="molecule type" value="Genomic_DNA"/>
</dbReference>
<dbReference type="InterPro" id="IPR011051">
    <property type="entry name" value="RmlC_Cupin_sf"/>
</dbReference>
<dbReference type="NCBIfam" id="TIGR00218">
    <property type="entry name" value="manA"/>
    <property type="match status" value="1"/>
</dbReference>
<dbReference type="InterPro" id="IPR016305">
    <property type="entry name" value="Mannose-6-P_Isomerase"/>
</dbReference>
<sequence length="531" mass="56553">MSNQMSEPPSNPQDLTLFVQNLLEQMQTRFETMSNQIVDRIDEMGNRIDDLEKSIAELTEQAGVDPEGEAQTAAVPPSPPAAPRPRGADRAPLPPRGRALRTCPGHCYRVAPRVLPKAWGIRGRDSRVARYGLASRGLEAVDSSETYGELWLGTHARGAASLDDGTPLSRWEGDLPWLLKVLSVGRCQALAAHPDRRLAAELHGAAPDIYPDGNHKPKLVVALTPLEALVGFRRRSELAACLRSNPEFAACVGPEAQLKLHLATDEASRTAAVKDVFASFMACDDAKARASLAALVGRLAGEQRAGPSTAPRGPAWERKAARTVLRLQSQYPGDRAAMAPFFLNYLLVAPGESFYVAPGEPHALVAGECLELAASSDNVVVAGLSDKRPVDLDALLPMLSYATGGPDVEFGAHLSSAPGSHTLRYAPDVADFELTVTSVDAGAACRLEALPVPSILLVVAGVGTTRSRPGPDGSSPRRKHMYDLAPGTALYVTEGAIHLDVVAPAASAGPLRFVRASENLDAWRARGSPRE</sequence>
<dbReference type="InterPro" id="IPR014710">
    <property type="entry name" value="RmlC-like_jellyroll"/>
</dbReference>
<evidence type="ECO:0000256" key="10">
    <source>
        <dbReference type="SAM" id="MobiDB-lite"/>
    </source>
</evidence>
<proteinExistence type="inferred from homology"/>
<reference evidence="12 13" key="1">
    <citation type="submission" date="2024-03" db="EMBL/GenBank/DDBJ databases">
        <title>Aureococcus anophagefferens CCMP1851 and Kratosvirus quantuckense: Draft genome of a second virus-susceptible host strain in the model system.</title>
        <authorList>
            <person name="Chase E."/>
            <person name="Truchon A.R."/>
            <person name="Schepens W."/>
            <person name="Wilhelm S.W."/>
        </authorList>
    </citation>
    <scope>NUCLEOTIDE SEQUENCE [LARGE SCALE GENOMIC DNA]</scope>
    <source>
        <strain evidence="12 13">CCMP1851</strain>
    </source>
</reference>
<evidence type="ECO:0000256" key="8">
    <source>
        <dbReference type="ARBA" id="ARBA00022833"/>
    </source>
</evidence>
<comment type="pathway">
    <text evidence="3">Nucleotide-sugar biosynthesis; GDP-alpha-D-mannose biosynthesis; alpha-D-mannose 1-phosphate from D-fructose 6-phosphate: step 1/2.</text>
</comment>
<keyword evidence="9 12" id="KW-0413">Isomerase</keyword>
<dbReference type="EC" id="5.3.1.8" evidence="6"/>
<evidence type="ECO:0000256" key="7">
    <source>
        <dbReference type="ARBA" id="ARBA00022723"/>
    </source>
</evidence>
<dbReference type="PANTHER" id="PTHR10309:SF0">
    <property type="entry name" value="MANNOSE-6-PHOSPHATE ISOMERASE"/>
    <property type="match status" value="1"/>
</dbReference>
<evidence type="ECO:0000313" key="12">
    <source>
        <dbReference type="EMBL" id="KAK7231230.1"/>
    </source>
</evidence>
<feature type="domain" description="Phosphomannose isomerase type I catalytic" evidence="11">
    <location>
        <begin position="109"/>
        <end position="234"/>
    </location>
</feature>
<evidence type="ECO:0000256" key="1">
    <source>
        <dbReference type="ARBA" id="ARBA00000757"/>
    </source>
</evidence>
<dbReference type="InterPro" id="IPR009643">
    <property type="entry name" value="HS1-bd"/>
</dbReference>
<keyword evidence="13" id="KW-1185">Reference proteome</keyword>
<comment type="catalytic activity">
    <reaction evidence="1">
        <text>D-mannose 6-phosphate = D-fructose 6-phosphate</text>
        <dbReference type="Rhea" id="RHEA:12356"/>
        <dbReference type="ChEBI" id="CHEBI:58735"/>
        <dbReference type="ChEBI" id="CHEBI:61527"/>
        <dbReference type="EC" id="5.3.1.8"/>
    </reaction>
</comment>